<comment type="caution">
    <text evidence="7">The sequence shown here is derived from an EMBL/GenBank/DDBJ whole genome shotgun (WGS) entry which is preliminary data.</text>
</comment>
<evidence type="ECO:0000256" key="1">
    <source>
        <dbReference type="ARBA" id="ARBA00005854"/>
    </source>
</evidence>
<dbReference type="InterPro" id="IPR036291">
    <property type="entry name" value="NAD(P)-bd_dom_sf"/>
</dbReference>
<evidence type="ECO:0000256" key="3">
    <source>
        <dbReference type="ARBA" id="ARBA00023027"/>
    </source>
</evidence>
<reference evidence="7 8" key="1">
    <citation type="journal article" date="2016" name="Nat. Commun.">
        <title>Thousands of microbial genomes shed light on interconnected biogeochemical processes in an aquifer system.</title>
        <authorList>
            <person name="Anantharaman K."/>
            <person name="Brown C.T."/>
            <person name="Hug L.A."/>
            <person name="Sharon I."/>
            <person name="Castelle C.J."/>
            <person name="Probst A.J."/>
            <person name="Thomas B.C."/>
            <person name="Singh A."/>
            <person name="Wilkins M.J."/>
            <person name="Karaoz U."/>
            <person name="Brodie E.L."/>
            <person name="Williams K.H."/>
            <person name="Hubbard S.S."/>
            <person name="Banfield J.F."/>
        </authorList>
    </citation>
    <scope>NUCLEOTIDE SEQUENCE [LARGE SCALE GENOMIC DNA]</scope>
</reference>
<evidence type="ECO:0000256" key="2">
    <source>
        <dbReference type="ARBA" id="ARBA00023002"/>
    </source>
</evidence>
<feature type="domain" description="D-isomer specific 2-hydroxyacid dehydrogenase catalytic" evidence="5">
    <location>
        <begin position="29"/>
        <end position="305"/>
    </location>
</feature>
<dbReference type="InterPro" id="IPR006139">
    <property type="entry name" value="D-isomer_2_OHA_DH_cat_dom"/>
</dbReference>
<dbReference type="GO" id="GO:0016616">
    <property type="term" value="F:oxidoreductase activity, acting on the CH-OH group of donors, NAD or NADP as acceptor"/>
    <property type="evidence" value="ECO:0007669"/>
    <property type="project" value="InterPro"/>
</dbReference>
<dbReference type="InterPro" id="IPR050418">
    <property type="entry name" value="D-iso_2-hydroxyacid_DH_PdxB"/>
</dbReference>
<evidence type="ECO:0000259" key="5">
    <source>
        <dbReference type="Pfam" id="PF00389"/>
    </source>
</evidence>
<gene>
    <name evidence="7" type="ORF">A2Z00_05755</name>
</gene>
<dbReference type="STRING" id="1798370.A2Z00_05755"/>
<dbReference type="SUPFAM" id="SSF51735">
    <property type="entry name" value="NAD(P)-binding Rossmann-fold domains"/>
    <property type="match status" value="1"/>
</dbReference>
<dbReference type="SUPFAM" id="SSF52283">
    <property type="entry name" value="Formate/glycerate dehydrogenase catalytic domain-like"/>
    <property type="match status" value="1"/>
</dbReference>
<dbReference type="Proteomes" id="UP000177268">
    <property type="component" value="Unassembled WGS sequence"/>
</dbReference>
<evidence type="ECO:0000313" key="8">
    <source>
        <dbReference type="Proteomes" id="UP000177268"/>
    </source>
</evidence>
<dbReference type="InterPro" id="IPR006140">
    <property type="entry name" value="D-isomer_DH_NAD-bd"/>
</dbReference>
<dbReference type="GO" id="GO:0051287">
    <property type="term" value="F:NAD binding"/>
    <property type="evidence" value="ECO:0007669"/>
    <property type="project" value="InterPro"/>
</dbReference>
<name>A0A1F5ZGK5_9BACT</name>
<dbReference type="Pfam" id="PF02826">
    <property type="entry name" value="2-Hacid_dh_C"/>
    <property type="match status" value="1"/>
</dbReference>
<proteinExistence type="inferred from homology"/>
<evidence type="ECO:0000256" key="4">
    <source>
        <dbReference type="RuleBase" id="RU003719"/>
    </source>
</evidence>
<dbReference type="AlphaFoldDB" id="A0A1F5ZGK5"/>
<sequence>MKFKKILVTGFDKSALDENIWKKIHALTDAVVFAPQKDVDCLLAKFNNIDKATIDKFPKLQYIGLLATGSATVDSAYAKSKNIAVCNIPGYATESVAEWVFALILEHLRSGEKAKVAGRKGDYSGDGFTATEIKGKQFGIIGMGRIGTRVAELASAFGANVVYWSRERKKDIETKTIVYKPIDSFISTCDFLSLHVNRTKETEGIVNEKRIGALKKGAIVVNVSPMELVDRAAVMKRLQKGDLTFIFDHPDEMDAKDVLKLAKYPSCIVYPPIGFVTKEARIVKQEIFVSNLENFLKGKPTNKVN</sequence>
<evidence type="ECO:0000259" key="6">
    <source>
        <dbReference type="Pfam" id="PF02826"/>
    </source>
</evidence>
<comment type="similarity">
    <text evidence="1 4">Belongs to the D-isomer specific 2-hydroxyacid dehydrogenase family.</text>
</comment>
<keyword evidence="3" id="KW-0520">NAD</keyword>
<organism evidence="7 8">
    <name type="scientific">Candidatus Gottesmanbacteria bacterium RBG_13_45_10</name>
    <dbReference type="NCBI Taxonomy" id="1798370"/>
    <lineage>
        <taxon>Bacteria</taxon>
        <taxon>Candidatus Gottesmaniibacteriota</taxon>
    </lineage>
</organism>
<keyword evidence="2 4" id="KW-0560">Oxidoreductase</keyword>
<evidence type="ECO:0000313" key="7">
    <source>
        <dbReference type="EMBL" id="OGG11454.1"/>
    </source>
</evidence>
<dbReference type="PANTHER" id="PTHR43761:SF1">
    <property type="entry name" value="D-ISOMER SPECIFIC 2-HYDROXYACID DEHYDROGENASE CATALYTIC DOMAIN-CONTAINING PROTEIN-RELATED"/>
    <property type="match status" value="1"/>
</dbReference>
<dbReference type="EMBL" id="MFIZ01000028">
    <property type="protein sequence ID" value="OGG11454.1"/>
    <property type="molecule type" value="Genomic_DNA"/>
</dbReference>
<dbReference type="Gene3D" id="3.40.50.720">
    <property type="entry name" value="NAD(P)-binding Rossmann-like Domain"/>
    <property type="match status" value="2"/>
</dbReference>
<accession>A0A1F5ZGK5</accession>
<protein>
    <recommendedName>
        <fullName evidence="9">Hydroxyacid dehydrogenase</fullName>
    </recommendedName>
</protein>
<dbReference type="Pfam" id="PF00389">
    <property type="entry name" value="2-Hacid_dh"/>
    <property type="match status" value="1"/>
</dbReference>
<feature type="domain" description="D-isomer specific 2-hydroxyacid dehydrogenase NAD-binding" evidence="6">
    <location>
        <begin position="101"/>
        <end position="271"/>
    </location>
</feature>
<evidence type="ECO:0008006" key="9">
    <source>
        <dbReference type="Google" id="ProtNLM"/>
    </source>
</evidence>
<dbReference type="PANTHER" id="PTHR43761">
    <property type="entry name" value="D-ISOMER SPECIFIC 2-HYDROXYACID DEHYDROGENASE FAMILY PROTEIN (AFU_ORTHOLOGUE AFUA_1G13630)"/>
    <property type="match status" value="1"/>
</dbReference>